<sequence length="86" mass="9770">MAYGGSRNSPGLEERALDVLDLYFFKQANAPTPWVERRLKRCDLQTCVLSLRLGKKYVHTSEINKRNTDELGDNNTCVFIVPHSAT</sequence>
<dbReference type="Proteomes" id="UP001066276">
    <property type="component" value="Chromosome 7"/>
</dbReference>
<gene>
    <name evidence="1" type="ORF">NDU88_006809</name>
</gene>
<keyword evidence="2" id="KW-1185">Reference proteome</keyword>
<evidence type="ECO:0000313" key="1">
    <source>
        <dbReference type="EMBL" id="KAJ1128430.1"/>
    </source>
</evidence>
<name>A0AAV7PJX3_PLEWA</name>
<protein>
    <submittedName>
        <fullName evidence="1">Uncharacterized protein</fullName>
    </submittedName>
</protein>
<comment type="caution">
    <text evidence="1">The sequence shown here is derived from an EMBL/GenBank/DDBJ whole genome shotgun (WGS) entry which is preliminary data.</text>
</comment>
<accession>A0AAV7PJX3</accession>
<evidence type="ECO:0000313" key="2">
    <source>
        <dbReference type="Proteomes" id="UP001066276"/>
    </source>
</evidence>
<reference evidence="1" key="1">
    <citation type="journal article" date="2022" name="bioRxiv">
        <title>Sequencing and chromosome-scale assembly of the giantPleurodeles waltlgenome.</title>
        <authorList>
            <person name="Brown T."/>
            <person name="Elewa A."/>
            <person name="Iarovenko S."/>
            <person name="Subramanian E."/>
            <person name="Araus A.J."/>
            <person name="Petzold A."/>
            <person name="Susuki M."/>
            <person name="Suzuki K.-i.T."/>
            <person name="Hayashi T."/>
            <person name="Toyoda A."/>
            <person name="Oliveira C."/>
            <person name="Osipova E."/>
            <person name="Leigh N.D."/>
            <person name="Simon A."/>
            <person name="Yun M.H."/>
        </authorList>
    </citation>
    <scope>NUCLEOTIDE SEQUENCE</scope>
    <source>
        <strain evidence="1">20211129_DDA</strain>
        <tissue evidence="1">Liver</tissue>
    </source>
</reference>
<dbReference type="EMBL" id="JANPWB010000011">
    <property type="protein sequence ID" value="KAJ1128430.1"/>
    <property type="molecule type" value="Genomic_DNA"/>
</dbReference>
<dbReference type="AlphaFoldDB" id="A0AAV7PJX3"/>
<proteinExistence type="predicted"/>
<organism evidence="1 2">
    <name type="scientific">Pleurodeles waltl</name>
    <name type="common">Iberian ribbed newt</name>
    <dbReference type="NCBI Taxonomy" id="8319"/>
    <lineage>
        <taxon>Eukaryota</taxon>
        <taxon>Metazoa</taxon>
        <taxon>Chordata</taxon>
        <taxon>Craniata</taxon>
        <taxon>Vertebrata</taxon>
        <taxon>Euteleostomi</taxon>
        <taxon>Amphibia</taxon>
        <taxon>Batrachia</taxon>
        <taxon>Caudata</taxon>
        <taxon>Salamandroidea</taxon>
        <taxon>Salamandridae</taxon>
        <taxon>Pleurodelinae</taxon>
        <taxon>Pleurodeles</taxon>
    </lineage>
</organism>